<name>A0A1G2UY03_9BACT</name>
<reference evidence="1 2" key="1">
    <citation type="journal article" date="2016" name="Nat. Commun.">
        <title>Thousands of microbial genomes shed light on interconnected biogeochemical processes in an aquifer system.</title>
        <authorList>
            <person name="Anantharaman K."/>
            <person name="Brown C.T."/>
            <person name="Hug L.A."/>
            <person name="Sharon I."/>
            <person name="Castelle C.J."/>
            <person name="Probst A.J."/>
            <person name="Thomas B.C."/>
            <person name="Singh A."/>
            <person name="Wilkins M.J."/>
            <person name="Karaoz U."/>
            <person name="Brodie E.L."/>
            <person name="Williams K.H."/>
            <person name="Hubbard S.S."/>
            <person name="Banfield J.F."/>
        </authorList>
    </citation>
    <scope>NUCLEOTIDE SEQUENCE [LARGE SCALE GENOMIC DNA]</scope>
</reference>
<proteinExistence type="predicted"/>
<protein>
    <recommendedName>
        <fullName evidence="3">Septum formation initiator</fullName>
    </recommendedName>
</protein>
<sequence length="114" mass="13076">MYSIPLLVILLIFTFFLARGAVRVMVKERESSKRASVLKEKAATLVVREQELQGNIVRLQTEEGVKSEIREKFSATEEGEYVAIILDDRKVSTSTDPSLWPWYKKLWVAIMGDK</sequence>
<evidence type="ECO:0008006" key="3">
    <source>
        <dbReference type="Google" id="ProtNLM"/>
    </source>
</evidence>
<organism evidence="1 2">
    <name type="scientific">Candidatus Zambryskibacteria bacterium RIFCSPLOWO2_12_FULL_45_14</name>
    <dbReference type="NCBI Taxonomy" id="1802778"/>
    <lineage>
        <taxon>Bacteria</taxon>
        <taxon>Candidatus Zambryskiibacteriota</taxon>
    </lineage>
</organism>
<gene>
    <name evidence="1" type="ORF">A3G05_01145</name>
</gene>
<dbReference type="AlphaFoldDB" id="A0A1G2UY03"/>
<comment type="caution">
    <text evidence="1">The sequence shown here is derived from an EMBL/GenBank/DDBJ whole genome shotgun (WGS) entry which is preliminary data.</text>
</comment>
<evidence type="ECO:0000313" key="2">
    <source>
        <dbReference type="Proteomes" id="UP000178288"/>
    </source>
</evidence>
<dbReference type="Proteomes" id="UP000178288">
    <property type="component" value="Unassembled WGS sequence"/>
</dbReference>
<dbReference type="EMBL" id="MHWV01000009">
    <property type="protein sequence ID" value="OHB14265.1"/>
    <property type="molecule type" value="Genomic_DNA"/>
</dbReference>
<evidence type="ECO:0000313" key="1">
    <source>
        <dbReference type="EMBL" id="OHB14265.1"/>
    </source>
</evidence>
<accession>A0A1G2UY03</accession>